<dbReference type="SMART" id="SM00150">
    <property type="entry name" value="SPEC"/>
    <property type="match status" value="2"/>
</dbReference>
<dbReference type="AlphaFoldDB" id="A0A6A0HCE2"/>
<name>A0A6A0HCE2_HYAAZ</name>
<dbReference type="InterPro" id="IPR001589">
    <property type="entry name" value="Actinin_actin-bd_CS"/>
</dbReference>
<dbReference type="SUPFAM" id="SSF47576">
    <property type="entry name" value="Calponin-homology domain, CH-domain"/>
    <property type="match status" value="1"/>
</dbReference>
<keyword evidence="3" id="KW-0175">Coiled coil</keyword>
<dbReference type="InterPro" id="IPR036872">
    <property type="entry name" value="CH_dom_sf"/>
</dbReference>
<organism evidence="6">
    <name type="scientific">Hyalella azteca</name>
    <name type="common">Amphipod</name>
    <dbReference type="NCBI Taxonomy" id="294128"/>
    <lineage>
        <taxon>Eukaryota</taxon>
        <taxon>Metazoa</taxon>
        <taxon>Ecdysozoa</taxon>
        <taxon>Arthropoda</taxon>
        <taxon>Crustacea</taxon>
        <taxon>Multicrustacea</taxon>
        <taxon>Malacostraca</taxon>
        <taxon>Eumalacostraca</taxon>
        <taxon>Peracarida</taxon>
        <taxon>Amphipoda</taxon>
        <taxon>Senticaudata</taxon>
        <taxon>Talitrida</taxon>
        <taxon>Talitroidea</taxon>
        <taxon>Hyalellidae</taxon>
        <taxon>Hyalella</taxon>
    </lineage>
</organism>
<dbReference type="CDD" id="cd00176">
    <property type="entry name" value="SPEC"/>
    <property type="match status" value="1"/>
</dbReference>
<reference evidence="6" key="2">
    <citation type="journal article" date="2018" name="Environ. Sci. Technol.">
        <title>The Toxicogenome of Hyalella azteca: A Model for Sediment Ecotoxicology and Evolutionary Toxicology.</title>
        <authorList>
            <person name="Poynton H.C."/>
            <person name="Hasenbein S."/>
            <person name="Benoit J.B."/>
            <person name="Sepulveda M.S."/>
            <person name="Poelchau M.F."/>
            <person name="Hughes D.S.T."/>
            <person name="Murali S.C."/>
            <person name="Chen S."/>
            <person name="Glastad K.M."/>
            <person name="Goodisman M.A.D."/>
            <person name="Werren J.H."/>
            <person name="Vineis J.H."/>
            <person name="Bowen J.L."/>
            <person name="Friedrich M."/>
            <person name="Jones J."/>
            <person name="Robertson H.M."/>
            <person name="Feyereisen R."/>
            <person name="Mechler-Hickson A."/>
            <person name="Mathers N."/>
            <person name="Lee C.E."/>
            <person name="Colbourne J.K."/>
            <person name="Biales A."/>
            <person name="Johnston J.S."/>
            <person name="Wellborn G.A."/>
            <person name="Rosendale A.J."/>
            <person name="Cridge A.G."/>
            <person name="Munoz-Torres M.C."/>
            <person name="Bain P.A."/>
            <person name="Manny A.R."/>
            <person name="Major K.M."/>
            <person name="Lambert F.N."/>
            <person name="Vulpe C.D."/>
            <person name="Tuck P."/>
            <person name="Blalock B.J."/>
            <person name="Lin Y.Y."/>
            <person name="Smith M.E."/>
            <person name="Ochoa-Acuna H."/>
            <person name="Chen M.M."/>
            <person name="Childers C.P."/>
            <person name="Qu J."/>
            <person name="Dugan S."/>
            <person name="Lee S.L."/>
            <person name="Chao H."/>
            <person name="Dinh H."/>
            <person name="Han Y."/>
            <person name="Doddapaneni H."/>
            <person name="Worley K.C."/>
            <person name="Muzny D.M."/>
            <person name="Gibbs R.A."/>
            <person name="Richards S."/>
        </authorList>
    </citation>
    <scope>NUCLEOTIDE SEQUENCE</scope>
    <source>
        <strain evidence="6">HAZT.00-mixed</strain>
        <tissue evidence="6">Whole organism</tissue>
    </source>
</reference>
<proteinExistence type="predicted"/>
<dbReference type="SMART" id="SM00033">
    <property type="entry name" value="CH"/>
    <property type="match status" value="2"/>
</dbReference>
<reference evidence="6" key="1">
    <citation type="submission" date="2014-08" db="EMBL/GenBank/DDBJ databases">
        <authorList>
            <person name="Murali S."/>
            <person name="Richards S."/>
            <person name="Bandaranaike D."/>
            <person name="Bellair M."/>
            <person name="Blankenburg K."/>
            <person name="Chao H."/>
            <person name="Dinh H."/>
            <person name="Doddapaneni H."/>
            <person name="Dugan-Rocha S."/>
            <person name="Elkadiri S."/>
            <person name="Gnanaolivu R."/>
            <person name="Hughes D."/>
            <person name="Lee S."/>
            <person name="Li M."/>
            <person name="Ming W."/>
            <person name="Munidasa M."/>
            <person name="Muniz J."/>
            <person name="Nguyen L."/>
            <person name="Osuji N."/>
            <person name="Pu L.-L."/>
            <person name="Puazo M."/>
            <person name="Skinner E."/>
            <person name="Qu C."/>
            <person name="Quiroz J."/>
            <person name="Raj R."/>
            <person name="Weissenberger G."/>
            <person name="Xin Y."/>
            <person name="Zou X."/>
            <person name="Han Y."/>
            <person name="Worley K."/>
            <person name="Muzny D."/>
            <person name="Gibbs R."/>
        </authorList>
    </citation>
    <scope>NUCLEOTIDE SEQUENCE</scope>
    <source>
        <strain evidence="6">HAZT.00-mixed</strain>
        <tissue evidence="6">Whole organism</tissue>
    </source>
</reference>
<dbReference type="Gene3D" id="1.10.418.10">
    <property type="entry name" value="Calponin-like domain"/>
    <property type="match status" value="2"/>
</dbReference>
<feature type="domain" description="Calponin-homology (CH)" evidence="5">
    <location>
        <begin position="126"/>
        <end position="231"/>
    </location>
</feature>
<dbReference type="PROSITE" id="PS50021">
    <property type="entry name" value="CH"/>
    <property type="match status" value="2"/>
</dbReference>
<keyword evidence="1" id="KW-0677">Repeat</keyword>
<evidence type="ECO:0000256" key="3">
    <source>
        <dbReference type="SAM" id="Coils"/>
    </source>
</evidence>
<dbReference type="InterPro" id="IPR002017">
    <property type="entry name" value="Spectrin_repeat"/>
</dbReference>
<dbReference type="PROSITE" id="PS00019">
    <property type="entry name" value="ACTININ_1"/>
    <property type="match status" value="1"/>
</dbReference>
<dbReference type="Proteomes" id="UP000711488">
    <property type="component" value="Unassembled WGS sequence"/>
</dbReference>
<dbReference type="InterPro" id="IPR018159">
    <property type="entry name" value="Spectrin/alpha-actinin"/>
</dbReference>
<accession>A0A6A0HCE2</accession>
<feature type="region of interest" description="Disordered" evidence="4">
    <location>
        <begin position="241"/>
        <end position="276"/>
    </location>
</feature>
<reference evidence="6" key="3">
    <citation type="submission" date="2019-06" db="EMBL/GenBank/DDBJ databases">
        <authorList>
            <person name="Poynton C."/>
            <person name="Hasenbein S."/>
            <person name="Benoit J.B."/>
            <person name="Sepulveda M.S."/>
            <person name="Poelchau M.F."/>
            <person name="Murali S.C."/>
            <person name="Chen S."/>
            <person name="Glastad K.M."/>
            <person name="Werren J.H."/>
            <person name="Vineis J.H."/>
            <person name="Bowen J.L."/>
            <person name="Friedrich M."/>
            <person name="Jones J."/>
            <person name="Robertson H.M."/>
            <person name="Feyereisen R."/>
            <person name="Mechler-Hickson A."/>
            <person name="Mathers N."/>
            <person name="Lee C.E."/>
            <person name="Colbourne J.K."/>
            <person name="Biales A."/>
            <person name="Johnston J.S."/>
            <person name="Wellborn G.A."/>
            <person name="Rosendale A.J."/>
            <person name="Cridge A.G."/>
            <person name="Munoz-Torres M.C."/>
            <person name="Bain P.A."/>
            <person name="Manny A.R."/>
            <person name="Major K.M."/>
            <person name="Lambert F.N."/>
            <person name="Vulpe C.D."/>
            <person name="Tuck P."/>
            <person name="Blalock B.J."/>
            <person name="Lin Y.-Y."/>
            <person name="Smith M.E."/>
            <person name="Ochoa-Acuna H."/>
            <person name="Chen M.-J.M."/>
            <person name="Childers C.P."/>
            <person name="Qu J."/>
            <person name="Dugan S."/>
            <person name="Lee S.L."/>
            <person name="Chao H."/>
            <person name="Dinh H."/>
            <person name="Han Y."/>
            <person name="Doddapaneni H."/>
            <person name="Worley K.C."/>
            <person name="Muzny D.M."/>
            <person name="Gibbs R.A."/>
            <person name="Richards S."/>
        </authorList>
    </citation>
    <scope>NUCLEOTIDE SEQUENCE</scope>
    <source>
        <strain evidence="6">HAZT.00-mixed</strain>
        <tissue evidence="6">Whole organism</tissue>
    </source>
</reference>
<sequence length="593" mass="66855">MPYDEREDVQKKTFTKWINSHLSKRNESTVTDLFYDLRDGTKLLLLLEILTDTKHAREKGGMRVHRLSNVRRALDVLASYNVKLVNISADYIVDGSPKITLALVWTIILHWQARVLKEVMAGFQQTSLEKTLLAWCRQTTKGYAGVDVRNFSSSWSDGLAFNALLHKHRPELFEWASLANKVPFARLQHAFNLAHEHLGINKLLDPEDVHTQVPDKKSVMMYVMCLFQALPPDRVSLQHLEETSPDSSLTETQGGGEGNNLKTTMRSPSKSSGMERPASLVSTCLAAYLRCLEEVLVWLLGAEERMDAMPEIGDTTLVLKEQFHDLEAVMLELTGRQSGVGEVLKEGSRLVKEGLAQGEEGEEIKQQMRLLNARWEGLRVKAMDRQSKLHVKLMKHQQEELMSLKSWLSSTEERIAAMSPVGSSLMEVKQQLEQHRQLQRDLENEQSTVSSLSNMVVVVDDPASDAAYAQLEDELTALGERWGHVCKWSEQQWATLQALALHWGQLEEGVRQLTLWLDGKEAQLRHIESNPSTNQQHILSQASMLQVSTISAASCSQAFLCTALLILSCRAPLRTSRTDGTAFSPSLRRRKQG</sequence>
<evidence type="ECO:0000259" key="5">
    <source>
        <dbReference type="PROSITE" id="PS50021"/>
    </source>
</evidence>
<protein>
    <recommendedName>
        <fullName evidence="5">Calponin-homology (CH) domain-containing protein</fullName>
    </recommendedName>
</protein>
<dbReference type="EMBL" id="JQDR03001645">
    <property type="protein sequence ID" value="KAA0203443.1"/>
    <property type="molecule type" value="Genomic_DNA"/>
</dbReference>
<feature type="coiled-coil region" evidence="3">
    <location>
        <begin position="425"/>
        <end position="455"/>
    </location>
</feature>
<evidence type="ECO:0000313" key="6">
    <source>
        <dbReference type="EMBL" id="KAA0203443.1"/>
    </source>
</evidence>
<feature type="domain" description="Calponin-homology (CH)" evidence="5">
    <location>
        <begin position="8"/>
        <end position="112"/>
    </location>
</feature>
<dbReference type="GO" id="GO:0003779">
    <property type="term" value="F:actin binding"/>
    <property type="evidence" value="ECO:0007669"/>
    <property type="project" value="UniProtKB-KW"/>
</dbReference>
<evidence type="ECO:0000256" key="1">
    <source>
        <dbReference type="ARBA" id="ARBA00022737"/>
    </source>
</evidence>
<dbReference type="Gene3D" id="1.20.58.60">
    <property type="match status" value="2"/>
</dbReference>
<evidence type="ECO:0000256" key="2">
    <source>
        <dbReference type="ARBA" id="ARBA00023203"/>
    </source>
</evidence>
<gene>
    <name evidence="6" type="ORF">HAZT_HAZT010525</name>
</gene>
<dbReference type="InterPro" id="IPR001715">
    <property type="entry name" value="CH_dom"/>
</dbReference>
<evidence type="ECO:0000256" key="4">
    <source>
        <dbReference type="SAM" id="MobiDB-lite"/>
    </source>
</evidence>
<dbReference type="FunFam" id="1.10.418.10:FF:000032">
    <property type="entry name" value="utrophin isoform X1"/>
    <property type="match status" value="1"/>
</dbReference>
<dbReference type="PANTHER" id="PTHR11915">
    <property type="entry name" value="SPECTRIN/FILAMIN RELATED CYTOSKELETAL PROTEIN"/>
    <property type="match status" value="1"/>
</dbReference>
<feature type="compositionally biased region" description="Polar residues" evidence="4">
    <location>
        <begin position="260"/>
        <end position="272"/>
    </location>
</feature>
<dbReference type="Pfam" id="PF00435">
    <property type="entry name" value="Spectrin"/>
    <property type="match status" value="2"/>
</dbReference>
<dbReference type="SUPFAM" id="SSF46966">
    <property type="entry name" value="Spectrin repeat"/>
    <property type="match status" value="2"/>
</dbReference>
<dbReference type="Pfam" id="PF00307">
    <property type="entry name" value="CH"/>
    <property type="match status" value="2"/>
</dbReference>
<keyword evidence="2" id="KW-0009">Actin-binding</keyword>
<comment type="caution">
    <text evidence="6">The sequence shown here is derived from an EMBL/GenBank/DDBJ whole genome shotgun (WGS) entry which is preliminary data.</text>
</comment>